<dbReference type="Proteomes" id="UP000273154">
    <property type="component" value="Chromosome"/>
</dbReference>
<dbReference type="OrthoDB" id="799977at2"/>
<dbReference type="GeneID" id="88848733"/>
<gene>
    <name evidence="2" type="ORF">Pcatena_06010</name>
</gene>
<protein>
    <submittedName>
        <fullName evidence="2">Uncharacterized protein</fullName>
    </submittedName>
</protein>
<organism evidence="2 3">
    <name type="scientific">Parolsenella catena</name>
    <dbReference type="NCBI Taxonomy" id="2003188"/>
    <lineage>
        <taxon>Bacteria</taxon>
        <taxon>Bacillati</taxon>
        <taxon>Actinomycetota</taxon>
        <taxon>Coriobacteriia</taxon>
        <taxon>Coriobacteriales</taxon>
        <taxon>Atopobiaceae</taxon>
        <taxon>Parolsenella</taxon>
    </lineage>
</organism>
<dbReference type="EMBL" id="AP019367">
    <property type="protein sequence ID" value="BBH50014.1"/>
    <property type="molecule type" value="Genomic_DNA"/>
</dbReference>
<sequence length="101" mass="10215">MFGSSENRNGFGTFSGPRGSGSVFSSGNTAWVSGTNGHDGMYTRVGNTVFGPNGVSTVMGSGPIKTVFGPEGMSTVMGSGNIHTVHGPDGSTSTFFGNVPF</sequence>
<evidence type="ECO:0000313" key="3">
    <source>
        <dbReference type="Proteomes" id="UP000273154"/>
    </source>
</evidence>
<evidence type="ECO:0000313" key="2">
    <source>
        <dbReference type="EMBL" id="BBH50014.1"/>
    </source>
</evidence>
<dbReference type="RefSeq" id="WP_126421506.1">
    <property type="nucleotide sequence ID" value="NZ_AP019367.1"/>
</dbReference>
<feature type="region of interest" description="Disordered" evidence="1">
    <location>
        <begin position="1"/>
        <end position="21"/>
    </location>
</feature>
<evidence type="ECO:0000256" key="1">
    <source>
        <dbReference type="SAM" id="MobiDB-lite"/>
    </source>
</evidence>
<feature type="compositionally biased region" description="Polar residues" evidence="1">
    <location>
        <begin position="1"/>
        <end position="12"/>
    </location>
</feature>
<dbReference type="KEGG" id="pcat:Pcatena_06010"/>
<reference evidence="3" key="1">
    <citation type="submission" date="2018-11" db="EMBL/GenBank/DDBJ databases">
        <title>Comparative genomics of Parolsenella catena and Libanicoccus massiliensis: Reclassification of Libanicoccus massiliensis as Parolsenella massiliensis comb. nov.</title>
        <authorList>
            <person name="Sakamoto M."/>
            <person name="Ikeyama N."/>
            <person name="Murakami T."/>
            <person name="Mori H."/>
            <person name="Yuki M."/>
            <person name="Ohkuma M."/>
        </authorList>
    </citation>
    <scope>NUCLEOTIDE SEQUENCE [LARGE SCALE GENOMIC DNA]</scope>
    <source>
        <strain evidence="3">JCM 31932</strain>
    </source>
</reference>
<proteinExistence type="predicted"/>
<name>A0A3G9K740_9ACTN</name>
<accession>A0A3G9K740</accession>
<keyword evidence="3" id="KW-1185">Reference proteome</keyword>
<dbReference type="AlphaFoldDB" id="A0A3G9K740"/>